<evidence type="ECO:0000313" key="2">
    <source>
        <dbReference type="Proteomes" id="UP000221080"/>
    </source>
</evidence>
<keyword evidence="2" id="KW-1185">Reference proteome</keyword>
<name>A0A9F7RIP7_ICTPU</name>
<evidence type="ECO:0000313" key="3">
    <source>
        <dbReference type="RefSeq" id="XP_053536082.1"/>
    </source>
</evidence>
<proteinExistence type="predicted"/>
<keyword evidence="1" id="KW-0732">Signal</keyword>
<dbReference type="CDD" id="cd00866">
    <property type="entry name" value="PEBP_euk"/>
    <property type="match status" value="1"/>
</dbReference>
<dbReference type="Pfam" id="PF01161">
    <property type="entry name" value="PBP"/>
    <property type="match status" value="1"/>
</dbReference>
<dbReference type="Gene3D" id="3.90.280.10">
    <property type="entry name" value="PEBP-like"/>
    <property type="match status" value="1"/>
</dbReference>
<feature type="chain" id="PRO_5039935143" evidence="1">
    <location>
        <begin position="20"/>
        <end position="204"/>
    </location>
</feature>
<dbReference type="OrthoDB" id="2506647at2759"/>
<dbReference type="Proteomes" id="UP000221080">
    <property type="component" value="Chromosome 5"/>
</dbReference>
<dbReference type="InterPro" id="IPR035810">
    <property type="entry name" value="PEBP_euk"/>
</dbReference>
<dbReference type="PANTHER" id="PTHR11362">
    <property type="entry name" value="PHOSPHATIDYLETHANOLAMINE-BINDING PROTEIN"/>
    <property type="match status" value="1"/>
</dbReference>
<dbReference type="InterPro" id="IPR008914">
    <property type="entry name" value="PEBP"/>
</dbReference>
<reference evidence="3" key="2">
    <citation type="submission" date="2025-08" db="UniProtKB">
        <authorList>
            <consortium name="RefSeq"/>
        </authorList>
    </citation>
    <scope>IDENTIFICATION</scope>
    <source>
        <tissue evidence="3">Blood</tissue>
    </source>
</reference>
<evidence type="ECO:0000256" key="1">
    <source>
        <dbReference type="SAM" id="SignalP"/>
    </source>
</evidence>
<dbReference type="RefSeq" id="XP_053536082.1">
    <property type="nucleotide sequence ID" value="XM_053680107.1"/>
</dbReference>
<feature type="signal peptide" evidence="1">
    <location>
        <begin position="1"/>
        <end position="19"/>
    </location>
</feature>
<dbReference type="AlphaFoldDB" id="A0A9F7RIP7"/>
<gene>
    <name evidence="3" type="primary">LOC108265749</name>
</gene>
<dbReference type="SUPFAM" id="SSF49777">
    <property type="entry name" value="PEBP-like"/>
    <property type="match status" value="1"/>
</dbReference>
<organism evidence="2 3">
    <name type="scientific">Ictalurus punctatus</name>
    <name type="common">Channel catfish</name>
    <name type="synonym">Silurus punctatus</name>
    <dbReference type="NCBI Taxonomy" id="7998"/>
    <lineage>
        <taxon>Eukaryota</taxon>
        <taxon>Metazoa</taxon>
        <taxon>Chordata</taxon>
        <taxon>Craniata</taxon>
        <taxon>Vertebrata</taxon>
        <taxon>Euteleostomi</taxon>
        <taxon>Actinopterygii</taxon>
        <taxon>Neopterygii</taxon>
        <taxon>Teleostei</taxon>
        <taxon>Ostariophysi</taxon>
        <taxon>Siluriformes</taxon>
        <taxon>Ictaluridae</taxon>
        <taxon>Ictalurus</taxon>
    </lineage>
</organism>
<protein>
    <submittedName>
        <fullName evidence="3">Phosphatidylethanolamine-binding protein 4</fullName>
    </submittedName>
</protein>
<sequence>MFSRAFMLLVVACIQRTCPHHSGPLQEELLTEEDQRFCRGGLELSYPDVDIRSCMIIPQEFREKISHEWGPPQVRLDTAKTQKKYTLMMVDPDAPSRTNPTRANWRHWLLADIEGRSLRAGDMKGTVLSEYTRPTPPKHSGFHRYQFLLYEQPTGQVVCLGQQEQRSLGNWDPHAFAEKFGLVDPVASVQFLTQNFKDQMTPHT</sequence>
<accession>A0A9F7RIP7</accession>
<reference evidence="2" key="1">
    <citation type="journal article" date="2016" name="Nat. Commun.">
        <title>The channel catfish genome sequence provides insights into the evolution of scale formation in teleosts.</title>
        <authorList>
            <person name="Liu Z."/>
            <person name="Liu S."/>
            <person name="Yao J."/>
            <person name="Bao L."/>
            <person name="Zhang J."/>
            <person name="Li Y."/>
            <person name="Jiang C."/>
            <person name="Sun L."/>
            <person name="Wang R."/>
            <person name="Zhang Y."/>
            <person name="Zhou T."/>
            <person name="Zeng Q."/>
            <person name="Fu Q."/>
            <person name="Gao S."/>
            <person name="Li N."/>
            <person name="Koren S."/>
            <person name="Jiang Y."/>
            <person name="Zimin A."/>
            <person name="Xu P."/>
            <person name="Phillippy A.M."/>
            <person name="Geng X."/>
            <person name="Song L."/>
            <person name="Sun F."/>
            <person name="Li C."/>
            <person name="Wang X."/>
            <person name="Chen A."/>
            <person name="Jin Y."/>
            <person name="Yuan Z."/>
            <person name="Yang Y."/>
            <person name="Tan S."/>
            <person name="Peatman E."/>
            <person name="Lu J."/>
            <person name="Qin Z."/>
            <person name="Dunham R."/>
            <person name="Li Z."/>
            <person name="Sonstegard T."/>
            <person name="Feng J."/>
            <person name="Danzmann R.G."/>
            <person name="Schroeder S."/>
            <person name="Scheffler B."/>
            <person name="Duke M.V."/>
            <person name="Ballard L."/>
            <person name="Kucuktas H."/>
            <person name="Kaltenboeck L."/>
            <person name="Liu H."/>
            <person name="Armbruster J."/>
            <person name="Xie Y."/>
            <person name="Kirby M.L."/>
            <person name="Tian Y."/>
            <person name="Flanagan M.E."/>
            <person name="Mu W."/>
            <person name="Waldbieser G.C."/>
        </authorList>
    </citation>
    <scope>NUCLEOTIDE SEQUENCE [LARGE SCALE GENOMIC DNA]</scope>
    <source>
        <strain evidence="2">SDA103</strain>
    </source>
</reference>
<dbReference type="KEGG" id="ipu:108265749"/>
<dbReference type="InterPro" id="IPR036610">
    <property type="entry name" value="PEBP-like_sf"/>
</dbReference>
<dbReference type="GeneID" id="108265749"/>
<dbReference type="PANTHER" id="PTHR11362:SF82">
    <property type="entry name" value="PHOSPHATIDYLETHANOLAMINE-BINDING PROTEIN 4"/>
    <property type="match status" value="1"/>
</dbReference>